<keyword evidence="3" id="KW-1185">Reference proteome</keyword>
<dbReference type="PANTHER" id="PTHR33144:SF45">
    <property type="entry name" value="TRANSPOSASE TNP1_EN_SPM-LIKE DOMAIN-CONTAINING PROTEIN"/>
    <property type="match status" value="1"/>
</dbReference>
<evidence type="ECO:0000256" key="1">
    <source>
        <dbReference type="SAM" id="MobiDB-lite"/>
    </source>
</evidence>
<feature type="region of interest" description="Disordered" evidence="1">
    <location>
        <begin position="358"/>
        <end position="377"/>
    </location>
</feature>
<feature type="compositionally biased region" description="Polar residues" evidence="1">
    <location>
        <begin position="22"/>
        <end position="33"/>
    </location>
</feature>
<dbReference type="Pfam" id="PF03004">
    <property type="entry name" value="Transposase_24"/>
    <property type="match status" value="1"/>
</dbReference>
<sequence length="377" mass="43520">MVIQLNYVDYFSVIWDTTDRNTLSTSGGPQQAAQKVRQFGPPRSEARPAKSARIVVPSRADLEDTDSDDEDYNPQADVDELLEDHLDELIEREDVERRGKETLGKNRSIWKVHIIENGVERPKYITANQRFFYFQDDKDEPKKKAILSQRVEAERVNEGEQPHCIEEEDEQEGWFGGVTGTDGSERLRRTRRLRVESLGQRVEMVEDESESVRRLMSHQCPESIDTDDWQAFLEYRLEEDTPKKCRKNAENRAKQLYTHVGGSKSLAKRTEEEEIRHERLFSRGEKWTMVHKRKDGSYIHDDARAIGEAIVEVESRDESTKELSQNDSLAHAKAAEEKKKRQTMENLLRFLIQRQGDDLPPEIASEMDALGSGTVVS</sequence>
<evidence type="ECO:0000313" key="3">
    <source>
        <dbReference type="Proteomes" id="UP001341840"/>
    </source>
</evidence>
<dbReference type="InterPro" id="IPR004252">
    <property type="entry name" value="Probable_transposase_24"/>
</dbReference>
<gene>
    <name evidence="2" type="ORF">PIB30_034157</name>
</gene>
<reference evidence="2 3" key="1">
    <citation type="journal article" date="2023" name="Plants (Basel)">
        <title>Bridging the Gap: Combining Genomics and Transcriptomics Approaches to Understand Stylosanthes scabra, an Orphan Legume from the Brazilian Caatinga.</title>
        <authorList>
            <person name="Ferreira-Neto J.R.C."/>
            <person name="da Silva M.D."/>
            <person name="Binneck E."/>
            <person name="de Melo N.F."/>
            <person name="da Silva R.H."/>
            <person name="de Melo A.L.T.M."/>
            <person name="Pandolfi V."/>
            <person name="Bustamante F.O."/>
            <person name="Brasileiro-Vidal A.C."/>
            <person name="Benko-Iseppon A.M."/>
        </authorList>
    </citation>
    <scope>NUCLEOTIDE SEQUENCE [LARGE SCALE GENOMIC DNA]</scope>
    <source>
        <tissue evidence="2">Leaves</tissue>
    </source>
</reference>
<organism evidence="2 3">
    <name type="scientific">Stylosanthes scabra</name>
    <dbReference type="NCBI Taxonomy" id="79078"/>
    <lineage>
        <taxon>Eukaryota</taxon>
        <taxon>Viridiplantae</taxon>
        <taxon>Streptophyta</taxon>
        <taxon>Embryophyta</taxon>
        <taxon>Tracheophyta</taxon>
        <taxon>Spermatophyta</taxon>
        <taxon>Magnoliopsida</taxon>
        <taxon>eudicotyledons</taxon>
        <taxon>Gunneridae</taxon>
        <taxon>Pentapetalae</taxon>
        <taxon>rosids</taxon>
        <taxon>fabids</taxon>
        <taxon>Fabales</taxon>
        <taxon>Fabaceae</taxon>
        <taxon>Papilionoideae</taxon>
        <taxon>50 kb inversion clade</taxon>
        <taxon>dalbergioids sensu lato</taxon>
        <taxon>Dalbergieae</taxon>
        <taxon>Pterocarpus clade</taxon>
        <taxon>Stylosanthes</taxon>
    </lineage>
</organism>
<feature type="region of interest" description="Disordered" evidence="1">
    <location>
        <begin position="317"/>
        <end position="340"/>
    </location>
</feature>
<name>A0ABU6XEB4_9FABA</name>
<dbReference type="Proteomes" id="UP001341840">
    <property type="component" value="Unassembled WGS sequence"/>
</dbReference>
<dbReference type="PANTHER" id="PTHR33144">
    <property type="entry name" value="OS10G0409366 PROTEIN-RELATED"/>
    <property type="match status" value="1"/>
</dbReference>
<protein>
    <submittedName>
        <fullName evidence="2">Uncharacterized protein</fullName>
    </submittedName>
</protein>
<feature type="region of interest" description="Disordered" evidence="1">
    <location>
        <begin position="22"/>
        <end position="53"/>
    </location>
</feature>
<proteinExistence type="predicted"/>
<accession>A0ABU6XEB4</accession>
<evidence type="ECO:0000313" key="2">
    <source>
        <dbReference type="EMBL" id="MED6195018.1"/>
    </source>
</evidence>
<comment type="caution">
    <text evidence="2">The sequence shown here is derived from an EMBL/GenBank/DDBJ whole genome shotgun (WGS) entry which is preliminary data.</text>
</comment>
<dbReference type="EMBL" id="JASCZI010211606">
    <property type="protein sequence ID" value="MED6195018.1"/>
    <property type="molecule type" value="Genomic_DNA"/>
</dbReference>